<keyword evidence="8" id="KW-1185">Reference proteome</keyword>
<dbReference type="PROSITE" id="PS51059">
    <property type="entry name" value="PARP_CATALYTIC"/>
    <property type="match status" value="1"/>
</dbReference>
<dbReference type="GO" id="GO:0005634">
    <property type="term" value="C:nucleus"/>
    <property type="evidence" value="ECO:0007669"/>
    <property type="project" value="UniProtKB-SubCell"/>
</dbReference>
<protein>
    <submittedName>
        <fullName evidence="7">Uncharacterized protein</fullName>
    </submittedName>
</protein>
<evidence type="ECO:0000256" key="2">
    <source>
        <dbReference type="ARBA" id="ARBA00022473"/>
    </source>
</evidence>
<dbReference type="GO" id="GO:0003950">
    <property type="term" value="F:NAD+ poly-ADP-ribosyltransferase activity"/>
    <property type="evidence" value="ECO:0007669"/>
    <property type="project" value="InterPro"/>
</dbReference>
<dbReference type="OrthoDB" id="6133115at2759"/>
<feature type="domain" description="RST" evidence="6">
    <location>
        <begin position="248"/>
        <end position="319"/>
    </location>
</feature>
<dbReference type="PROSITE" id="PS51879">
    <property type="entry name" value="RST"/>
    <property type="match status" value="1"/>
</dbReference>
<evidence type="ECO:0000259" key="6">
    <source>
        <dbReference type="PROSITE" id="PS51879"/>
    </source>
</evidence>
<dbReference type="PANTHER" id="PTHR32263:SF14">
    <property type="entry name" value="INACTIVE POLY [ADP-RIBOSE] POLYMERASE SRO2-RELATED"/>
    <property type="match status" value="1"/>
</dbReference>
<dbReference type="InterPro" id="IPR022003">
    <property type="entry name" value="RST"/>
</dbReference>
<evidence type="ECO:0000259" key="5">
    <source>
        <dbReference type="PROSITE" id="PS51059"/>
    </source>
</evidence>
<evidence type="ECO:0000256" key="1">
    <source>
        <dbReference type="ARBA" id="ARBA00004123"/>
    </source>
</evidence>
<dbReference type="Pfam" id="PF12174">
    <property type="entry name" value="RST"/>
    <property type="match status" value="1"/>
</dbReference>
<dbReference type="Pfam" id="PF00644">
    <property type="entry name" value="PARP"/>
    <property type="match status" value="1"/>
</dbReference>
<dbReference type="SUPFAM" id="SSF56399">
    <property type="entry name" value="ADP-ribosylation"/>
    <property type="match status" value="1"/>
</dbReference>
<dbReference type="InterPro" id="IPR012317">
    <property type="entry name" value="Poly(ADP-ribose)pol_cat_dom"/>
</dbReference>
<dbReference type="PANTHER" id="PTHR32263">
    <property type="entry name" value="INACTIVE POLY [ADP-RIBOSE] POLYMERASE SRO4-RELATED"/>
    <property type="match status" value="1"/>
</dbReference>
<accession>A0A5N6R378</accession>
<comment type="subcellular location">
    <subcellularLocation>
        <location evidence="1">Nucleus</location>
    </subcellularLocation>
</comment>
<evidence type="ECO:0000256" key="4">
    <source>
        <dbReference type="ARBA" id="ARBA00023242"/>
    </source>
</evidence>
<dbReference type="EMBL" id="CM017323">
    <property type="protein sequence ID" value="KAE8023462.1"/>
    <property type="molecule type" value="Genomic_DNA"/>
</dbReference>
<feature type="domain" description="PARP catalytic" evidence="5">
    <location>
        <begin position="27"/>
        <end position="249"/>
    </location>
</feature>
<keyword evidence="4" id="KW-0539">Nucleus</keyword>
<dbReference type="InterPro" id="IPR044964">
    <property type="entry name" value="RCD1/SRO1-5"/>
</dbReference>
<evidence type="ECO:0000313" key="7">
    <source>
        <dbReference type="EMBL" id="KAE8023462.1"/>
    </source>
</evidence>
<gene>
    <name evidence="7" type="ORF">FH972_009153</name>
</gene>
<proteinExistence type="predicted"/>
<name>A0A5N6R378_9ROSI</name>
<sequence length="320" mass="35345">MEVIDVEEQISITIDDDEISDPGSVTEESSARREELGLFTGEELIRLGEGSVEHDLLRRVFLLGMGTAAKDTDVVAIHRNTGSSLTKRARLDSYRIFSEAVARKCGGNANTRYAWYGGARDEILGILKHGFSLCTKPLHGPSYGDGLHLSSAKFSIDSAPSSVADEDGLRHILLCRVIMGNMEVVYPGSKQFHPSSQNFDSGVDNPSDPRRLIVWSAFMNSYILPAFIVTFRAPACLNHFQSVPANVSTPTTPRMSIPALISVLSRSLNPSQMALIEKRHKDLRDLKITRHQFVHILRLIVGDELLAEIVKTHAQGVFFC</sequence>
<keyword evidence="3" id="KW-0346">Stress response</keyword>
<keyword evidence="2" id="KW-0217">Developmental protein</keyword>
<organism evidence="7 8">
    <name type="scientific">Carpinus fangiana</name>
    <dbReference type="NCBI Taxonomy" id="176857"/>
    <lineage>
        <taxon>Eukaryota</taxon>
        <taxon>Viridiplantae</taxon>
        <taxon>Streptophyta</taxon>
        <taxon>Embryophyta</taxon>
        <taxon>Tracheophyta</taxon>
        <taxon>Spermatophyta</taxon>
        <taxon>Magnoliopsida</taxon>
        <taxon>eudicotyledons</taxon>
        <taxon>Gunneridae</taxon>
        <taxon>Pentapetalae</taxon>
        <taxon>rosids</taxon>
        <taxon>fabids</taxon>
        <taxon>Fagales</taxon>
        <taxon>Betulaceae</taxon>
        <taxon>Carpinus</taxon>
    </lineage>
</organism>
<evidence type="ECO:0000256" key="3">
    <source>
        <dbReference type="ARBA" id="ARBA00023016"/>
    </source>
</evidence>
<reference evidence="7 8" key="1">
    <citation type="submission" date="2019-06" db="EMBL/GenBank/DDBJ databases">
        <title>A chromosomal-level reference genome of Carpinus fangiana (Coryloideae, Betulaceae).</title>
        <authorList>
            <person name="Yang X."/>
            <person name="Wang Z."/>
            <person name="Zhang L."/>
            <person name="Hao G."/>
            <person name="Liu J."/>
            <person name="Yang Y."/>
        </authorList>
    </citation>
    <scope>NUCLEOTIDE SEQUENCE [LARGE SCALE GENOMIC DNA]</scope>
    <source>
        <strain evidence="7">Cfa_2016G</strain>
        <tissue evidence="7">Leaf</tissue>
    </source>
</reference>
<dbReference type="AlphaFoldDB" id="A0A5N6R378"/>
<dbReference type="Gene3D" id="3.90.228.10">
    <property type="match status" value="1"/>
</dbReference>
<evidence type="ECO:0000313" key="8">
    <source>
        <dbReference type="Proteomes" id="UP000327013"/>
    </source>
</evidence>
<dbReference type="Proteomes" id="UP000327013">
    <property type="component" value="Chromosome 3"/>
</dbReference>